<evidence type="ECO:0000256" key="1">
    <source>
        <dbReference type="SAM" id="MobiDB-lite"/>
    </source>
</evidence>
<protein>
    <submittedName>
        <fullName evidence="2">Uncharacterized protein</fullName>
    </submittedName>
</protein>
<reference evidence="3" key="2">
    <citation type="journal article" date="2008" name="Nucleic Acids Res.">
        <title>The rice annotation project database (RAP-DB): 2008 update.</title>
        <authorList>
            <consortium name="The rice annotation project (RAP)"/>
        </authorList>
    </citation>
    <scope>GENOME REANNOTATION</scope>
    <source>
        <strain evidence="3">cv. Nipponbare</strain>
    </source>
</reference>
<accession>Q84S87</accession>
<feature type="region of interest" description="Disordered" evidence="1">
    <location>
        <begin position="24"/>
        <end position="60"/>
    </location>
</feature>
<dbReference type="EMBL" id="AP005123">
    <property type="protein sequence ID" value="BAC65027.1"/>
    <property type="molecule type" value="Genomic_DNA"/>
</dbReference>
<evidence type="ECO:0000313" key="3">
    <source>
        <dbReference type="Proteomes" id="UP000000763"/>
    </source>
</evidence>
<evidence type="ECO:0000313" key="2">
    <source>
        <dbReference type="EMBL" id="BAC65027.1"/>
    </source>
</evidence>
<sequence>MAQIGRNRSGDWEWPGDAARRAHTIAGDRRAAAAAPDPKNVSGEQQQREKRQKGSDGGVAAEAIRALRNAVVVTA</sequence>
<name>Q84S87_ORYSJ</name>
<organism evidence="2 3">
    <name type="scientific">Oryza sativa subsp. japonica</name>
    <name type="common">Rice</name>
    <dbReference type="NCBI Taxonomy" id="39947"/>
    <lineage>
        <taxon>Eukaryota</taxon>
        <taxon>Viridiplantae</taxon>
        <taxon>Streptophyta</taxon>
        <taxon>Embryophyta</taxon>
        <taxon>Tracheophyta</taxon>
        <taxon>Spermatophyta</taxon>
        <taxon>Magnoliopsida</taxon>
        <taxon>Liliopsida</taxon>
        <taxon>Poales</taxon>
        <taxon>Poaceae</taxon>
        <taxon>BOP clade</taxon>
        <taxon>Oryzoideae</taxon>
        <taxon>Oryzeae</taxon>
        <taxon>Oryzinae</taxon>
        <taxon>Oryza</taxon>
        <taxon>Oryza sativa</taxon>
    </lineage>
</organism>
<dbReference type="Proteomes" id="UP000000763">
    <property type="component" value="Chromosome 8"/>
</dbReference>
<gene>
    <name evidence="2" type="primary">B1015H11.126</name>
</gene>
<proteinExistence type="predicted"/>
<reference evidence="3" key="1">
    <citation type="journal article" date="2005" name="Nature">
        <title>The map-based sequence of the rice genome.</title>
        <authorList>
            <consortium name="International rice genome sequencing project (IRGSP)"/>
            <person name="Matsumoto T."/>
            <person name="Wu J."/>
            <person name="Kanamori H."/>
            <person name="Katayose Y."/>
            <person name="Fujisawa M."/>
            <person name="Namiki N."/>
            <person name="Mizuno H."/>
            <person name="Yamamoto K."/>
            <person name="Antonio B.A."/>
            <person name="Baba T."/>
            <person name="Sakata K."/>
            <person name="Nagamura Y."/>
            <person name="Aoki H."/>
            <person name="Arikawa K."/>
            <person name="Arita K."/>
            <person name="Bito T."/>
            <person name="Chiden Y."/>
            <person name="Fujitsuka N."/>
            <person name="Fukunaka R."/>
            <person name="Hamada M."/>
            <person name="Harada C."/>
            <person name="Hayashi A."/>
            <person name="Hijishita S."/>
            <person name="Honda M."/>
            <person name="Hosokawa S."/>
            <person name="Ichikawa Y."/>
            <person name="Idonuma A."/>
            <person name="Iijima M."/>
            <person name="Ikeda M."/>
            <person name="Ikeno M."/>
            <person name="Ito K."/>
            <person name="Ito S."/>
            <person name="Ito T."/>
            <person name="Ito Y."/>
            <person name="Ito Y."/>
            <person name="Iwabuchi A."/>
            <person name="Kamiya K."/>
            <person name="Karasawa W."/>
            <person name="Kurita K."/>
            <person name="Katagiri S."/>
            <person name="Kikuta A."/>
            <person name="Kobayashi H."/>
            <person name="Kobayashi N."/>
            <person name="Machita K."/>
            <person name="Maehara T."/>
            <person name="Masukawa M."/>
            <person name="Mizubayashi T."/>
            <person name="Mukai Y."/>
            <person name="Nagasaki H."/>
            <person name="Nagata Y."/>
            <person name="Naito S."/>
            <person name="Nakashima M."/>
            <person name="Nakama Y."/>
            <person name="Nakamichi Y."/>
            <person name="Nakamura M."/>
            <person name="Meguro A."/>
            <person name="Negishi M."/>
            <person name="Ohta I."/>
            <person name="Ohta T."/>
            <person name="Okamoto M."/>
            <person name="Ono N."/>
            <person name="Saji S."/>
            <person name="Sakaguchi M."/>
            <person name="Sakai K."/>
            <person name="Shibata M."/>
            <person name="Shimokawa T."/>
            <person name="Song J."/>
            <person name="Takazaki Y."/>
            <person name="Terasawa K."/>
            <person name="Tsugane M."/>
            <person name="Tsuji K."/>
            <person name="Ueda S."/>
            <person name="Waki K."/>
            <person name="Yamagata H."/>
            <person name="Yamamoto M."/>
            <person name="Yamamoto S."/>
            <person name="Yamane H."/>
            <person name="Yoshiki S."/>
            <person name="Yoshihara R."/>
            <person name="Yukawa K."/>
            <person name="Zhong H."/>
            <person name="Yano M."/>
            <person name="Yuan Q."/>
            <person name="Ouyang S."/>
            <person name="Liu J."/>
            <person name="Jones K.M."/>
            <person name="Gansberger K."/>
            <person name="Moffat K."/>
            <person name="Hill J."/>
            <person name="Bera J."/>
            <person name="Fadrosh D."/>
            <person name="Jin S."/>
            <person name="Johri S."/>
            <person name="Kim M."/>
            <person name="Overton L."/>
            <person name="Reardon M."/>
            <person name="Tsitrin T."/>
            <person name="Vuong H."/>
            <person name="Weaver B."/>
            <person name="Ciecko A."/>
            <person name="Tallon L."/>
            <person name="Jackson J."/>
            <person name="Pai G."/>
            <person name="Aken S.V."/>
            <person name="Utterback T."/>
            <person name="Reidmuller S."/>
            <person name="Feldblyum T."/>
            <person name="Hsiao J."/>
            <person name="Zismann V."/>
            <person name="Iobst S."/>
            <person name="de Vazeille A.R."/>
            <person name="Buell C.R."/>
            <person name="Ying K."/>
            <person name="Li Y."/>
            <person name="Lu T."/>
            <person name="Huang Y."/>
            <person name="Zhao Q."/>
            <person name="Feng Q."/>
            <person name="Zhang L."/>
            <person name="Zhu J."/>
            <person name="Weng Q."/>
            <person name="Mu J."/>
            <person name="Lu Y."/>
            <person name="Fan D."/>
            <person name="Liu Y."/>
            <person name="Guan J."/>
            <person name="Zhang Y."/>
            <person name="Yu S."/>
            <person name="Liu X."/>
            <person name="Zhang Y."/>
            <person name="Hong G."/>
            <person name="Han B."/>
            <person name="Choisne N."/>
            <person name="Demange N."/>
            <person name="Orjeda G."/>
            <person name="Samain S."/>
            <person name="Cattolico L."/>
            <person name="Pelletier E."/>
            <person name="Couloux A."/>
            <person name="Segurens B."/>
            <person name="Wincker P."/>
            <person name="D'Hont A."/>
            <person name="Scarpelli C."/>
            <person name="Weissenbach J."/>
            <person name="Salanoubat M."/>
            <person name="Quetier F."/>
            <person name="Yu Y."/>
            <person name="Kim H.R."/>
            <person name="Rambo T."/>
            <person name="Currie J."/>
            <person name="Collura K."/>
            <person name="Luo M."/>
            <person name="Yang T."/>
            <person name="Ammiraju J.S.S."/>
            <person name="Engler F."/>
            <person name="Soderlund C."/>
            <person name="Wing R.A."/>
            <person name="Palmer L.E."/>
            <person name="de la Bastide M."/>
            <person name="Spiegel L."/>
            <person name="Nascimento L."/>
            <person name="Zutavern T."/>
            <person name="O'Shaughnessy A."/>
            <person name="Dike S."/>
            <person name="Dedhia N."/>
            <person name="Preston R."/>
            <person name="Balija V."/>
            <person name="McCombie W.R."/>
            <person name="Chow T."/>
            <person name="Chen H."/>
            <person name="Chung M."/>
            <person name="Chen C."/>
            <person name="Shaw J."/>
            <person name="Wu H."/>
            <person name="Hsiao K."/>
            <person name="Chao Y."/>
            <person name="Chu M."/>
            <person name="Cheng C."/>
            <person name="Hour A."/>
            <person name="Lee P."/>
            <person name="Lin S."/>
            <person name="Lin Y."/>
            <person name="Liou J."/>
            <person name="Liu S."/>
            <person name="Hsing Y."/>
            <person name="Raghuvanshi S."/>
            <person name="Mohanty A."/>
            <person name="Bharti A.K."/>
            <person name="Gaur A."/>
            <person name="Gupta V."/>
            <person name="Kumar D."/>
            <person name="Ravi V."/>
            <person name="Vij S."/>
            <person name="Kapur A."/>
            <person name="Khurana P."/>
            <person name="Khurana P."/>
            <person name="Khurana J.P."/>
            <person name="Tyagi A.K."/>
            <person name="Gaikwad K."/>
            <person name="Singh A."/>
            <person name="Dalal V."/>
            <person name="Srivastava S."/>
            <person name="Dixit A."/>
            <person name="Pal A.K."/>
            <person name="Ghazi I.A."/>
            <person name="Yadav M."/>
            <person name="Pandit A."/>
            <person name="Bhargava A."/>
            <person name="Sureshbabu K."/>
            <person name="Batra K."/>
            <person name="Sharma T.R."/>
            <person name="Mohapatra T."/>
            <person name="Singh N.K."/>
            <person name="Messing J."/>
            <person name="Nelson A.B."/>
            <person name="Fuks G."/>
            <person name="Kavchok S."/>
            <person name="Keizer G."/>
            <person name="Linton E."/>
            <person name="Llaca V."/>
            <person name="Song R."/>
            <person name="Tanyolac B."/>
            <person name="Young S."/>
            <person name="Ho-Il K."/>
            <person name="Hahn J.H."/>
            <person name="Sangsakoo G."/>
            <person name="Vanavichit A."/>
            <person name="de Mattos Luiz.A.T."/>
            <person name="Zimmer P.D."/>
            <person name="Malone G."/>
            <person name="Dellagostin O."/>
            <person name="de Oliveira A.C."/>
            <person name="Bevan M."/>
            <person name="Bancroft I."/>
            <person name="Minx P."/>
            <person name="Cordum H."/>
            <person name="Wilson R."/>
            <person name="Cheng Z."/>
            <person name="Jin W."/>
            <person name="Jiang J."/>
            <person name="Leong S.A."/>
            <person name="Iwama H."/>
            <person name="Gojobori T."/>
            <person name="Itoh T."/>
            <person name="Niimura Y."/>
            <person name="Fujii Y."/>
            <person name="Habara T."/>
            <person name="Sakai H."/>
            <person name="Sato Y."/>
            <person name="Wilson G."/>
            <person name="Kumar K."/>
            <person name="McCouch S."/>
            <person name="Juretic N."/>
            <person name="Hoen D."/>
            <person name="Wright S."/>
            <person name="Bruskiewich R."/>
            <person name="Bureau T."/>
            <person name="Miyao A."/>
            <person name="Hirochika H."/>
            <person name="Nishikawa T."/>
            <person name="Kadowaki K."/>
            <person name="Sugiura M."/>
            <person name="Burr B."/>
            <person name="Sasaki T."/>
        </authorList>
    </citation>
    <scope>NUCLEOTIDE SEQUENCE [LARGE SCALE GENOMIC DNA]</scope>
    <source>
        <strain evidence="3">cv. Nipponbare</strain>
    </source>
</reference>
<dbReference type="AlphaFoldDB" id="Q84S87"/>